<dbReference type="SUPFAM" id="SSF48452">
    <property type="entry name" value="TPR-like"/>
    <property type="match status" value="1"/>
</dbReference>
<proteinExistence type="predicted"/>
<dbReference type="Gene3D" id="1.25.40.390">
    <property type="match status" value="1"/>
</dbReference>
<keyword evidence="2" id="KW-1185">Reference proteome</keyword>
<evidence type="ECO:0000313" key="2">
    <source>
        <dbReference type="Proteomes" id="UP000541352"/>
    </source>
</evidence>
<dbReference type="PROSITE" id="PS51257">
    <property type="entry name" value="PROKAR_LIPOPROTEIN"/>
    <property type="match status" value="1"/>
</dbReference>
<dbReference type="EMBL" id="JACIBY010000003">
    <property type="protein sequence ID" value="MBB3837733.1"/>
    <property type="molecule type" value="Genomic_DNA"/>
</dbReference>
<dbReference type="RefSeq" id="WP_183972514.1">
    <property type="nucleotide sequence ID" value="NZ_JACIBY010000003.1"/>
</dbReference>
<accession>A0A7W6EPR1</accession>
<dbReference type="Pfam" id="PF12771">
    <property type="entry name" value="SusD-like_2"/>
    <property type="match status" value="1"/>
</dbReference>
<gene>
    <name evidence="1" type="ORF">FHS57_001730</name>
</gene>
<name>A0A7W6EPR1_9BACT</name>
<dbReference type="Proteomes" id="UP000541352">
    <property type="component" value="Unassembled WGS sequence"/>
</dbReference>
<organism evidence="1 2">
    <name type="scientific">Runella defluvii</name>
    <dbReference type="NCBI Taxonomy" id="370973"/>
    <lineage>
        <taxon>Bacteria</taxon>
        <taxon>Pseudomonadati</taxon>
        <taxon>Bacteroidota</taxon>
        <taxon>Cytophagia</taxon>
        <taxon>Cytophagales</taxon>
        <taxon>Spirosomataceae</taxon>
        <taxon>Runella</taxon>
    </lineage>
</organism>
<evidence type="ECO:0000313" key="1">
    <source>
        <dbReference type="EMBL" id="MBB3837733.1"/>
    </source>
</evidence>
<evidence type="ECO:0008006" key="3">
    <source>
        <dbReference type="Google" id="ProtNLM"/>
    </source>
</evidence>
<comment type="caution">
    <text evidence="1">The sequence shown here is derived from an EMBL/GenBank/DDBJ whole genome shotgun (WGS) entry which is preliminary data.</text>
</comment>
<sequence>MKKIKLISLVTLLGVGLTSCEKYLDVNFDPSFPQVSQGFALLPPMLGQMARAEAFDGRFTGQYCQYWLATAAGNAWDRHGYVAGSDNGGEMWRSHYWSIGKNVDLVIEDAVAKQQWDYVGVAKALRTWGWQSTTDANGEMILKQAWEPNRYVFEYDSQEDVYKEVVRLGTEAIADLSRTDGGVSVASLSRGDLVYKGDRTKWIKFVNAILARNANHISNKKTYNPDAVIKFVDASFSSNADNFYIPQAGTNTADANFWGPLRNNMNSFRQSSYLVSLFNGTLFPNAIDPRMAAMLTASDDKVYRGVNVNLGDANNVAGRTNRVANFWGQSQPTATTPATGKSIFDNGTAHPLITYWEMQFVKAEAAFIKGDKAMAFDAYNKGINAHLDWVFSLMSSTDAAGRAAFTTERAAYLKSSAVAQTSAALTLSDIMTQKYISMFVHGHMESWVDMRRYKYSPDIFKGFTAPTGSTLFPDNGGKLAYRLRPRYNSEYVWNRAALDKIGALNADYHTKEIWFMQP</sequence>
<dbReference type="AlphaFoldDB" id="A0A7W6EPR1"/>
<reference evidence="1 2" key="1">
    <citation type="submission" date="2020-08" db="EMBL/GenBank/DDBJ databases">
        <title>Genomic Encyclopedia of Type Strains, Phase IV (KMG-IV): sequencing the most valuable type-strain genomes for metagenomic binning, comparative biology and taxonomic classification.</title>
        <authorList>
            <person name="Goeker M."/>
        </authorList>
    </citation>
    <scope>NUCLEOTIDE SEQUENCE [LARGE SCALE GENOMIC DNA]</scope>
    <source>
        <strain evidence="1 2">DSM 17976</strain>
    </source>
</reference>
<protein>
    <recommendedName>
        <fullName evidence="3">SusD/RagB family nutrient-binding outer membrane lipoprotein</fullName>
    </recommendedName>
</protein>
<dbReference type="InterPro" id="IPR041662">
    <property type="entry name" value="SusD-like_2"/>
</dbReference>
<dbReference type="InterPro" id="IPR011990">
    <property type="entry name" value="TPR-like_helical_dom_sf"/>
</dbReference>